<dbReference type="Gene3D" id="3.60.110.10">
    <property type="entry name" value="Carbon-nitrogen hydrolase"/>
    <property type="match status" value="1"/>
</dbReference>
<dbReference type="InterPro" id="IPR036526">
    <property type="entry name" value="C-N_Hydrolase_sf"/>
</dbReference>
<keyword evidence="5" id="KW-1185">Reference proteome</keyword>
<feature type="domain" description="CN hydrolase" evidence="3">
    <location>
        <begin position="4"/>
        <end position="276"/>
    </location>
</feature>
<evidence type="ECO:0000256" key="1">
    <source>
        <dbReference type="ARBA" id="ARBA00008129"/>
    </source>
</evidence>
<keyword evidence="2" id="KW-0378">Hydrolase</keyword>
<dbReference type="EMBL" id="BMMW01000003">
    <property type="protein sequence ID" value="GGK57332.1"/>
    <property type="molecule type" value="Genomic_DNA"/>
</dbReference>
<dbReference type="RefSeq" id="WP_188829797.1">
    <property type="nucleotide sequence ID" value="NZ_BMMW01000003.1"/>
</dbReference>
<dbReference type="InterPro" id="IPR003010">
    <property type="entry name" value="C-N_Hydrolase"/>
</dbReference>
<sequence>MNQTRVAAVQAEPKWLNKAAGVDHVIELIETAADAGAELIAFPETMLPGFPWWMWLNSVEWGDEFRARYQANSLTIDGRELAAISSVVKARKVCVSLGFAERSRDSVYLAQALISASGDLAVARKARPTGLEQTVFASGAASAPALVRDTGFARVGVLGGADHNRADARAGMRSAGEQVHVASWSGFTICHGDIDTSTDIVCATSVRYAIDHRVFVIAPVAVVPVRGWEVMDANQPDRRLLRGGGGVARIIGPSGQELAQPLPEGEEGIIYADLNLNLTRVVRRTAAPLITPDDRGSTADIEWA</sequence>
<name>A0A917VB20_9NOCA</name>
<evidence type="ECO:0000256" key="2">
    <source>
        <dbReference type="ARBA" id="ARBA00022801"/>
    </source>
</evidence>
<comment type="similarity">
    <text evidence="1">Belongs to the carbon-nitrogen hydrolase superfamily. Nitrilase family.</text>
</comment>
<dbReference type="Proteomes" id="UP000612956">
    <property type="component" value="Unassembled WGS sequence"/>
</dbReference>
<evidence type="ECO:0000313" key="5">
    <source>
        <dbReference type="Proteomes" id="UP000612956"/>
    </source>
</evidence>
<evidence type="ECO:0000313" key="4">
    <source>
        <dbReference type="EMBL" id="GGK57332.1"/>
    </source>
</evidence>
<organism evidence="4 5">
    <name type="scientific">Nocardia camponoti</name>
    <dbReference type="NCBI Taxonomy" id="1616106"/>
    <lineage>
        <taxon>Bacteria</taxon>
        <taxon>Bacillati</taxon>
        <taxon>Actinomycetota</taxon>
        <taxon>Actinomycetes</taxon>
        <taxon>Mycobacteriales</taxon>
        <taxon>Nocardiaceae</taxon>
        <taxon>Nocardia</taxon>
    </lineage>
</organism>
<dbReference type="InterPro" id="IPR044149">
    <property type="entry name" value="Nitrilases_CHs"/>
</dbReference>
<dbReference type="PROSITE" id="PS50263">
    <property type="entry name" value="CN_HYDROLASE"/>
    <property type="match status" value="1"/>
</dbReference>
<dbReference type="PANTHER" id="PTHR46044">
    <property type="entry name" value="NITRILASE"/>
    <property type="match status" value="1"/>
</dbReference>
<accession>A0A917VB20</accession>
<reference evidence="4" key="1">
    <citation type="journal article" date="2014" name="Int. J. Syst. Evol. Microbiol.">
        <title>Complete genome sequence of Corynebacterium casei LMG S-19264T (=DSM 44701T), isolated from a smear-ripened cheese.</title>
        <authorList>
            <consortium name="US DOE Joint Genome Institute (JGI-PGF)"/>
            <person name="Walter F."/>
            <person name="Albersmeier A."/>
            <person name="Kalinowski J."/>
            <person name="Ruckert C."/>
        </authorList>
    </citation>
    <scope>NUCLEOTIDE SEQUENCE</scope>
    <source>
        <strain evidence="4">CGMCC 4.7278</strain>
    </source>
</reference>
<gene>
    <name evidence="4" type="ORF">GCM10011591_31830</name>
</gene>
<evidence type="ECO:0000259" key="3">
    <source>
        <dbReference type="PROSITE" id="PS50263"/>
    </source>
</evidence>
<dbReference type="GO" id="GO:0016787">
    <property type="term" value="F:hydrolase activity"/>
    <property type="evidence" value="ECO:0007669"/>
    <property type="project" value="UniProtKB-KW"/>
</dbReference>
<dbReference type="PANTHER" id="PTHR46044:SF14">
    <property type="entry name" value="ARYLACETONITRILASE"/>
    <property type="match status" value="1"/>
</dbReference>
<comment type="caution">
    <text evidence="4">The sequence shown here is derived from an EMBL/GenBank/DDBJ whole genome shotgun (WGS) entry which is preliminary data.</text>
</comment>
<dbReference type="AlphaFoldDB" id="A0A917VB20"/>
<proteinExistence type="inferred from homology"/>
<protein>
    <submittedName>
        <fullName evidence="4">Nitrilase</fullName>
    </submittedName>
</protein>
<dbReference type="Pfam" id="PF00795">
    <property type="entry name" value="CN_hydrolase"/>
    <property type="match status" value="1"/>
</dbReference>
<reference evidence="4" key="2">
    <citation type="submission" date="2020-09" db="EMBL/GenBank/DDBJ databases">
        <authorList>
            <person name="Sun Q."/>
            <person name="Zhou Y."/>
        </authorList>
    </citation>
    <scope>NUCLEOTIDE SEQUENCE</scope>
    <source>
        <strain evidence="4">CGMCC 4.7278</strain>
    </source>
</reference>
<dbReference type="SUPFAM" id="SSF56317">
    <property type="entry name" value="Carbon-nitrogen hydrolase"/>
    <property type="match status" value="1"/>
</dbReference>